<gene>
    <name evidence="1" type="ORF">IFM89_024826</name>
</gene>
<comment type="caution">
    <text evidence="1">The sequence shown here is derived from an EMBL/GenBank/DDBJ whole genome shotgun (WGS) entry which is preliminary data.</text>
</comment>
<accession>A0A835HPA3</accession>
<proteinExistence type="predicted"/>
<dbReference type="OrthoDB" id="1923394at2759"/>
<dbReference type="Pfam" id="PF14009">
    <property type="entry name" value="PADRE"/>
    <property type="match status" value="1"/>
</dbReference>
<dbReference type="EMBL" id="JADFTS010000006">
    <property type="protein sequence ID" value="KAF9602059.1"/>
    <property type="molecule type" value="Genomic_DNA"/>
</dbReference>
<keyword evidence="2" id="KW-1185">Reference proteome</keyword>
<dbReference type="Proteomes" id="UP000631114">
    <property type="component" value="Unassembled WGS sequence"/>
</dbReference>
<reference evidence="1 2" key="1">
    <citation type="submission" date="2020-10" db="EMBL/GenBank/DDBJ databases">
        <title>The Coptis chinensis genome and diversification of protoberbering-type alkaloids.</title>
        <authorList>
            <person name="Wang B."/>
            <person name="Shu S."/>
            <person name="Song C."/>
            <person name="Liu Y."/>
        </authorList>
    </citation>
    <scope>NUCLEOTIDE SEQUENCE [LARGE SCALE GENOMIC DNA]</scope>
    <source>
        <strain evidence="1">HL-2020</strain>
        <tissue evidence="1">Leaf</tissue>
    </source>
</reference>
<sequence length="228" mass="25398">MFKNFLSVRRLTPPFFRSISPKAASATELKDEGQSALKIIHAGGIVEFYYMAVPAVSIMEKYPSFLLARPEIFRRPWDSLVRPEEILIPGERVYVVPRRTVKKLQRRIRRPIIVDVLTKCSSSWQSSSDISGESIQFSSKSIAAKSKISGGNDKSINTLSSSFSSMVSTCKSKSVKPREGDVSSIVVNSQCSKRSRKKLHKSVMWNPTLTVIHEGSPAHGANNKLPMI</sequence>
<dbReference type="InterPro" id="IPR025322">
    <property type="entry name" value="PADRE_dom"/>
</dbReference>
<dbReference type="PANTHER" id="PTHR33052">
    <property type="entry name" value="DUF4228 DOMAIN PROTEIN-RELATED"/>
    <property type="match status" value="1"/>
</dbReference>
<evidence type="ECO:0000313" key="2">
    <source>
        <dbReference type="Proteomes" id="UP000631114"/>
    </source>
</evidence>
<organism evidence="1 2">
    <name type="scientific">Coptis chinensis</name>
    <dbReference type="NCBI Taxonomy" id="261450"/>
    <lineage>
        <taxon>Eukaryota</taxon>
        <taxon>Viridiplantae</taxon>
        <taxon>Streptophyta</taxon>
        <taxon>Embryophyta</taxon>
        <taxon>Tracheophyta</taxon>
        <taxon>Spermatophyta</taxon>
        <taxon>Magnoliopsida</taxon>
        <taxon>Ranunculales</taxon>
        <taxon>Ranunculaceae</taxon>
        <taxon>Coptidoideae</taxon>
        <taxon>Coptis</taxon>
    </lineage>
</organism>
<dbReference type="AlphaFoldDB" id="A0A835HPA3"/>
<evidence type="ECO:0000313" key="1">
    <source>
        <dbReference type="EMBL" id="KAF9602059.1"/>
    </source>
</evidence>
<name>A0A835HPA3_9MAGN</name>
<protein>
    <submittedName>
        <fullName evidence="1">Uncharacterized protein</fullName>
    </submittedName>
</protein>